<dbReference type="Pfam" id="PF00954">
    <property type="entry name" value="S_locus_glycop"/>
    <property type="match status" value="1"/>
</dbReference>
<evidence type="ECO:0000256" key="1">
    <source>
        <dbReference type="ARBA" id="ARBA00022729"/>
    </source>
</evidence>
<name>A0A2I0HMY7_PUNGR</name>
<keyword evidence="1" id="KW-0732">Signal</keyword>
<evidence type="ECO:0000259" key="5">
    <source>
        <dbReference type="PROSITE" id="PS50948"/>
    </source>
</evidence>
<keyword evidence="4" id="KW-1133">Transmembrane helix</keyword>
<evidence type="ECO:0000256" key="4">
    <source>
        <dbReference type="SAM" id="Phobius"/>
    </source>
</evidence>
<comment type="caution">
    <text evidence="6">The sequence shown here is derived from an EMBL/GenBank/DDBJ whole genome shotgun (WGS) entry which is preliminary data.</text>
</comment>
<dbReference type="CDD" id="cd01098">
    <property type="entry name" value="PAN_AP_plant"/>
    <property type="match status" value="1"/>
</dbReference>
<proteinExistence type="predicted"/>
<dbReference type="InterPro" id="IPR001480">
    <property type="entry name" value="Bulb-type_lectin_dom"/>
</dbReference>
<dbReference type="AlphaFoldDB" id="A0A2I0HMY7"/>
<gene>
    <name evidence="6" type="ORF">CRG98_046553</name>
</gene>
<keyword evidence="2" id="KW-1015">Disulfide bond</keyword>
<dbReference type="InterPro" id="IPR003609">
    <property type="entry name" value="Pan_app"/>
</dbReference>
<keyword evidence="7" id="KW-1185">Reference proteome</keyword>
<accession>A0A2I0HMY7</accession>
<dbReference type="Pfam" id="PF01453">
    <property type="entry name" value="B_lectin"/>
    <property type="match status" value="1"/>
</dbReference>
<feature type="domain" description="Apple" evidence="5">
    <location>
        <begin position="207"/>
        <end position="290"/>
    </location>
</feature>
<protein>
    <recommendedName>
        <fullName evidence="5">Apple domain-containing protein</fullName>
    </recommendedName>
</protein>
<dbReference type="EMBL" id="PGOL01007092">
    <property type="protein sequence ID" value="PKI33058.1"/>
    <property type="molecule type" value="Genomic_DNA"/>
</dbReference>
<evidence type="ECO:0000313" key="6">
    <source>
        <dbReference type="EMBL" id="PKI33058.1"/>
    </source>
</evidence>
<evidence type="ECO:0000256" key="3">
    <source>
        <dbReference type="ARBA" id="ARBA00023180"/>
    </source>
</evidence>
<keyword evidence="4" id="KW-0812">Transmembrane</keyword>
<dbReference type="Gene3D" id="2.10.25.10">
    <property type="entry name" value="Laminin"/>
    <property type="match status" value="1"/>
</dbReference>
<evidence type="ECO:0000313" key="7">
    <source>
        <dbReference type="Proteomes" id="UP000233551"/>
    </source>
</evidence>
<evidence type="ECO:0000256" key="2">
    <source>
        <dbReference type="ARBA" id="ARBA00023157"/>
    </source>
</evidence>
<dbReference type="STRING" id="22663.A0A2I0HMY7"/>
<keyword evidence="3" id="KW-0325">Glycoprotein</keyword>
<dbReference type="Proteomes" id="UP000233551">
    <property type="component" value="Unassembled WGS sequence"/>
</dbReference>
<reference evidence="6 7" key="1">
    <citation type="submission" date="2017-11" db="EMBL/GenBank/DDBJ databases">
        <title>De-novo sequencing of pomegranate (Punica granatum L.) genome.</title>
        <authorList>
            <person name="Akparov Z."/>
            <person name="Amiraslanov A."/>
            <person name="Hajiyeva S."/>
            <person name="Abbasov M."/>
            <person name="Kaur K."/>
            <person name="Hamwieh A."/>
            <person name="Solovyev V."/>
            <person name="Salamov A."/>
            <person name="Braich B."/>
            <person name="Kosarev P."/>
            <person name="Mahmoud A."/>
            <person name="Hajiyev E."/>
            <person name="Babayeva S."/>
            <person name="Izzatullayeva V."/>
            <person name="Mammadov A."/>
            <person name="Mammadov A."/>
            <person name="Sharifova S."/>
            <person name="Ojaghi J."/>
            <person name="Eynullazada K."/>
            <person name="Bayramov B."/>
            <person name="Abdulazimova A."/>
            <person name="Shahmuradov I."/>
        </authorList>
    </citation>
    <scope>NUCLEOTIDE SEQUENCE [LARGE SCALE GENOMIC DNA]</scope>
    <source>
        <strain evidence="7">cv. AG2017</strain>
        <tissue evidence="6">Leaf</tissue>
    </source>
</reference>
<dbReference type="PANTHER" id="PTHR32444:SF118">
    <property type="entry name" value="OS09G0551150 PROTEIN"/>
    <property type="match status" value="1"/>
</dbReference>
<sequence length="436" mass="49680">MVLKYDNSESYLWQSFNHPADTMLAGMKIGWDFKLGIERQLTSWKSAEDPSLGQFSYRMDPRGPQPKMLEGNITRYRGFPHFSAFSSIRTYFESIISLIIVYNTQETYGTYYLRDQGTLSRLLVNYTGKVQQYMWNNQTLDWMLLYELPSDACDEYSKCGPNAVCVVANTVRTCKCLPGYVSKLARDSNTPNLLYSGGYVRKSPFNCSVSEGFKLVRPVKLPELSQFEMNSCMSINECEKMCLMNCTCTAYSRTGDSSDRTGCQFWFGDLLDIRELIKGFMRKKLVVAMAMVLSVSSAMVCSWVSWRRRKGQAPKPCEGCCIEGEERMFHKVSVLKFCNERNLIFELIEALLRSLRQSFDSNFLPVWELVPFKSETNEIASLVTLLQLYDLNEKFFIAMIIIVNFPYVKKISKPKTASSTVSAVTDACISSAGTIP</sequence>
<dbReference type="SUPFAM" id="SSF51110">
    <property type="entry name" value="alpha-D-mannose-specific plant lectins"/>
    <property type="match status" value="1"/>
</dbReference>
<dbReference type="Pfam" id="PF08276">
    <property type="entry name" value="PAN_2"/>
    <property type="match status" value="1"/>
</dbReference>
<dbReference type="GO" id="GO:0048544">
    <property type="term" value="P:recognition of pollen"/>
    <property type="evidence" value="ECO:0007669"/>
    <property type="project" value="InterPro"/>
</dbReference>
<dbReference type="InterPro" id="IPR036426">
    <property type="entry name" value="Bulb-type_lectin_dom_sf"/>
</dbReference>
<keyword evidence="4" id="KW-0472">Membrane</keyword>
<dbReference type="InterPro" id="IPR000858">
    <property type="entry name" value="S_locus_glycoprot_dom"/>
</dbReference>
<organism evidence="6 7">
    <name type="scientific">Punica granatum</name>
    <name type="common">Pomegranate</name>
    <dbReference type="NCBI Taxonomy" id="22663"/>
    <lineage>
        <taxon>Eukaryota</taxon>
        <taxon>Viridiplantae</taxon>
        <taxon>Streptophyta</taxon>
        <taxon>Embryophyta</taxon>
        <taxon>Tracheophyta</taxon>
        <taxon>Spermatophyta</taxon>
        <taxon>Magnoliopsida</taxon>
        <taxon>eudicotyledons</taxon>
        <taxon>Gunneridae</taxon>
        <taxon>Pentapetalae</taxon>
        <taxon>rosids</taxon>
        <taxon>malvids</taxon>
        <taxon>Myrtales</taxon>
        <taxon>Lythraceae</taxon>
        <taxon>Punica</taxon>
    </lineage>
</organism>
<dbReference type="PROSITE" id="PS50948">
    <property type="entry name" value="PAN"/>
    <property type="match status" value="1"/>
</dbReference>
<dbReference type="PANTHER" id="PTHR32444">
    <property type="entry name" value="BULB-TYPE LECTIN DOMAIN-CONTAINING PROTEIN"/>
    <property type="match status" value="1"/>
</dbReference>
<feature type="transmembrane region" description="Helical" evidence="4">
    <location>
        <begin position="285"/>
        <end position="306"/>
    </location>
</feature>